<feature type="transmembrane region" description="Helical" evidence="1">
    <location>
        <begin position="237"/>
        <end position="259"/>
    </location>
</feature>
<evidence type="ECO:0000313" key="3">
    <source>
        <dbReference type="Proteomes" id="UP000217265"/>
    </source>
</evidence>
<dbReference type="Proteomes" id="UP000217265">
    <property type="component" value="Chromosome"/>
</dbReference>
<keyword evidence="3" id="KW-1185">Reference proteome</keyword>
<dbReference type="InterPro" id="IPR058226">
    <property type="entry name" value="AZOBR_p60025-like"/>
</dbReference>
<feature type="transmembrane region" description="Helical" evidence="1">
    <location>
        <begin position="298"/>
        <end position="316"/>
    </location>
</feature>
<name>A0A290Q876_9BACT</name>
<accession>A0A290Q876</accession>
<dbReference type="EMBL" id="CP023344">
    <property type="protein sequence ID" value="ATC64714.1"/>
    <property type="molecule type" value="Genomic_DNA"/>
</dbReference>
<feature type="transmembrane region" description="Helical" evidence="1">
    <location>
        <begin position="136"/>
        <end position="152"/>
    </location>
</feature>
<evidence type="ECO:0008006" key="4">
    <source>
        <dbReference type="Google" id="ProtNLM"/>
    </source>
</evidence>
<evidence type="ECO:0000256" key="1">
    <source>
        <dbReference type="SAM" id="Phobius"/>
    </source>
</evidence>
<evidence type="ECO:0000313" key="2">
    <source>
        <dbReference type="EMBL" id="ATC64714.1"/>
    </source>
</evidence>
<protein>
    <recommendedName>
        <fullName evidence="4">Glycosyltransferase RgtA/B/C/D-like domain-containing protein</fullName>
    </recommendedName>
</protein>
<reference evidence="2 3" key="1">
    <citation type="submission" date="2017-09" db="EMBL/GenBank/DDBJ databases">
        <title>Complete genome sequence of Verrucomicrobial strain HZ-65, isolated from freshwater.</title>
        <authorList>
            <person name="Choi A."/>
        </authorList>
    </citation>
    <scope>NUCLEOTIDE SEQUENCE [LARGE SCALE GENOMIC DNA]</scope>
    <source>
        <strain evidence="2 3">HZ-65</strain>
    </source>
</reference>
<organism evidence="2 3">
    <name type="scientific">Nibricoccus aquaticus</name>
    <dbReference type="NCBI Taxonomy" id="2576891"/>
    <lineage>
        <taxon>Bacteria</taxon>
        <taxon>Pseudomonadati</taxon>
        <taxon>Verrucomicrobiota</taxon>
        <taxon>Opitutia</taxon>
        <taxon>Opitutales</taxon>
        <taxon>Opitutaceae</taxon>
        <taxon>Nibricoccus</taxon>
    </lineage>
</organism>
<keyword evidence="1" id="KW-1133">Transmembrane helix</keyword>
<feature type="transmembrane region" description="Helical" evidence="1">
    <location>
        <begin position="22"/>
        <end position="40"/>
    </location>
</feature>
<dbReference type="AlphaFoldDB" id="A0A290Q876"/>
<keyword evidence="1" id="KW-0472">Membrane</keyword>
<feature type="transmembrane region" description="Helical" evidence="1">
    <location>
        <begin position="158"/>
        <end position="178"/>
    </location>
</feature>
<dbReference type="KEGG" id="vbh:CMV30_12505"/>
<dbReference type="NCBIfam" id="NF046093">
    <property type="entry name" value="AZOBR_p60025_fam"/>
    <property type="match status" value="1"/>
</dbReference>
<sequence>MCPDLIVTAISRILKLVFRPRTAYVATVAVFFWLVAAFYLPGKGFTVFVSFGENTAERYLPELKGMDVYIEPESGGYDAQHYAQIAMRPQIRDPELAAAVDNISYRARRILFSWTAWVLGGGDPERVLHVFAMQNIVYWLALAALLLRWFPADSWGNYLRWVAVLFSYGVWFSVRGALVDGPSLLLIAAGVALAEQGRTCWSAVVLGVSGLAKETNILAGGVLLDFKDRTPAGWGKLAVRSALVLLPLAVWVSYLWSIFGGAGGAGERNFAVPLAGFLEKWGQTLAQWDSARPSPLNYPSLLWMITVTVQFLFIVLRPRWDELWWRVGAAFAVLMVFLGAAVWEGEPGAAGRVLLPMGLAFNVLLPRGRAWLAVLLLGNLTIFGIGRNLNLPGYQSFEVSGSPELRLDTASRQRVEVMFTSGWYPPERSRAEYWRWSNGPTAVAIVNPHASTLVADVQFGLRSRAVRQVTIRSSAENTVIWSGAVTDEVVPVDLRGVRFGPGETVWRFETDVPAEVPGPNDSRAVAFSLRNLVIHLERAGE</sequence>
<keyword evidence="1" id="KW-0812">Transmembrane</keyword>
<gene>
    <name evidence="2" type="ORF">CMV30_12505</name>
</gene>
<proteinExistence type="predicted"/>
<feature type="transmembrane region" description="Helical" evidence="1">
    <location>
        <begin position="323"/>
        <end position="343"/>
    </location>
</feature>